<dbReference type="RefSeq" id="WP_172656960.1">
    <property type="nucleotide sequence ID" value="NZ_CP009962.1"/>
</dbReference>
<name>A0A0A1FAU0_9BURK</name>
<dbReference type="AlphaFoldDB" id="A0A0A1FAU0"/>
<dbReference type="InterPro" id="IPR003423">
    <property type="entry name" value="OMP_efflux"/>
</dbReference>
<evidence type="ECO:0000256" key="1">
    <source>
        <dbReference type="ARBA" id="ARBA00007613"/>
    </source>
</evidence>
<keyword evidence="3" id="KW-1185">Reference proteome</keyword>
<proteinExistence type="inferred from homology"/>
<protein>
    <recommendedName>
        <fullName evidence="4">Outer membrane protein TolC</fullName>
    </recommendedName>
</protein>
<reference evidence="3" key="1">
    <citation type="journal article" date="2014" name="Soil Biol. Biochem.">
        <title>Structure and function of bacterial communities in ageing soils: Insights from the Mendocino ecological staircase.</title>
        <authorList>
            <person name="Uroz S."/>
            <person name="Tech J.J."/>
            <person name="Sawaya N.A."/>
            <person name="Frey-Klett P."/>
            <person name="Leveau J.H.J."/>
        </authorList>
    </citation>
    <scope>NUCLEOTIDE SEQUENCE [LARGE SCALE GENOMIC DNA]</scope>
    <source>
        <strain evidence="3">Cal35</strain>
    </source>
</reference>
<evidence type="ECO:0000313" key="2">
    <source>
        <dbReference type="EMBL" id="AIY40885.1"/>
    </source>
</evidence>
<organism evidence="2 3">
    <name type="scientific">Collimonas arenae</name>
    <dbReference type="NCBI Taxonomy" id="279058"/>
    <lineage>
        <taxon>Bacteria</taxon>
        <taxon>Pseudomonadati</taxon>
        <taxon>Pseudomonadota</taxon>
        <taxon>Betaproteobacteria</taxon>
        <taxon>Burkholderiales</taxon>
        <taxon>Oxalobacteraceae</taxon>
        <taxon>Collimonas</taxon>
    </lineage>
</organism>
<gene>
    <name evidence="2" type="ORF">LT85_1727</name>
</gene>
<sequence length="389" mass="43123">MTDVAILAVVNNPDLKLARDDVHIAQAQAFSASLLPDPQLALSADFKLHPDPGSSRGYSIGPSYDFGSLLTRSTIRRAAEADAGKADLNLLWQEWQVIAQARMLFIKLTQGAKLQEILQRHDDFLQLRASQSQEALRQGLITSDIATVFLTASQDLKRQSNELQRQQNQARHDLNALLGLAPSVAVRLHGTAELPALDTDSINRILPSLAARRPDLMALKSGYAAEDQRYRAAIIGQFPALTIGLTRARDTSNVSSRGFNVSLSLPIFNRNRGNIAIEQATREKLHDEYQQRVNLAYSDIDKLLTEQEINRQQMSQVMAGLQQLQQQRERMLTAFQARNVDALMLTNLDTALLAKQTEKNALEQAMLEQRVALQSLIGGELPTQSQGKS</sequence>
<evidence type="ECO:0000313" key="3">
    <source>
        <dbReference type="Proteomes" id="UP000030302"/>
    </source>
</evidence>
<accession>A0A0A1FAU0</accession>
<dbReference type="Pfam" id="PF02321">
    <property type="entry name" value="OEP"/>
    <property type="match status" value="1"/>
</dbReference>
<dbReference type="Proteomes" id="UP000030302">
    <property type="component" value="Chromosome"/>
</dbReference>
<dbReference type="SUPFAM" id="SSF56954">
    <property type="entry name" value="Outer membrane efflux proteins (OEP)"/>
    <property type="match status" value="1"/>
</dbReference>
<dbReference type="EMBL" id="CP009962">
    <property type="protein sequence ID" value="AIY40885.1"/>
    <property type="molecule type" value="Genomic_DNA"/>
</dbReference>
<dbReference type="InterPro" id="IPR010131">
    <property type="entry name" value="MdtP/NodT-like"/>
</dbReference>
<dbReference type="GO" id="GO:0015562">
    <property type="term" value="F:efflux transmembrane transporter activity"/>
    <property type="evidence" value="ECO:0007669"/>
    <property type="project" value="InterPro"/>
</dbReference>
<dbReference type="STRING" id="279058.LT85_1727"/>
<evidence type="ECO:0008006" key="4">
    <source>
        <dbReference type="Google" id="ProtNLM"/>
    </source>
</evidence>
<dbReference type="Gene3D" id="1.20.1600.10">
    <property type="entry name" value="Outer membrane efflux proteins (OEP)"/>
    <property type="match status" value="1"/>
</dbReference>
<dbReference type="HOGENOM" id="CLU_048867_0_0_4"/>
<dbReference type="KEGG" id="care:LT85_1727"/>
<dbReference type="PANTHER" id="PTHR30203">
    <property type="entry name" value="OUTER MEMBRANE CATION EFFLUX PROTEIN"/>
    <property type="match status" value="1"/>
</dbReference>
<comment type="similarity">
    <text evidence="1">Belongs to the outer membrane factor (OMF) (TC 1.B.17) family.</text>
</comment>